<keyword evidence="6" id="KW-1185">Reference proteome</keyword>
<dbReference type="Gene3D" id="3.40.50.300">
    <property type="entry name" value="P-loop containing nucleotide triphosphate hydrolases"/>
    <property type="match status" value="2"/>
</dbReference>
<feature type="domain" description="ABC transporter" evidence="4">
    <location>
        <begin position="2"/>
        <end position="225"/>
    </location>
</feature>
<dbReference type="EMBL" id="JACRSU010000005">
    <property type="protein sequence ID" value="MBC8541729.1"/>
    <property type="molecule type" value="Genomic_DNA"/>
</dbReference>
<evidence type="ECO:0000313" key="6">
    <source>
        <dbReference type="Proteomes" id="UP000611762"/>
    </source>
</evidence>
<dbReference type="PANTHER" id="PTHR19211:SF14">
    <property type="entry name" value="ATP-BINDING CASSETTE SUB-FAMILY F MEMBER 1"/>
    <property type="match status" value="1"/>
</dbReference>
<comment type="caution">
    <text evidence="5">The sequence shown here is derived from an EMBL/GenBank/DDBJ whole genome shotgun (WGS) entry which is preliminary data.</text>
</comment>
<dbReference type="SUPFAM" id="SSF52540">
    <property type="entry name" value="P-loop containing nucleoside triphosphate hydrolases"/>
    <property type="match status" value="2"/>
</dbReference>
<name>A0A926HZ30_9FIRM</name>
<dbReference type="InterPro" id="IPR027417">
    <property type="entry name" value="P-loop_NTPase"/>
</dbReference>
<dbReference type="CDD" id="cd03221">
    <property type="entry name" value="ABCF_EF-3"/>
    <property type="match status" value="2"/>
</dbReference>
<evidence type="ECO:0000256" key="2">
    <source>
        <dbReference type="ARBA" id="ARBA00022741"/>
    </source>
</evidence>
<dbReference type="InterPro" id="IPR050611">
    <property type="entry name" value="ABCF"/>
</dbReference>
<dbReference type="SMART" id="SM00382">
    <property type="entry name" value="AAA"/>
    <property type="match status" value="2"/>
</dbReference>
<organism evidence="5 6">
    <name type="scientific">Congzhengia minquanensis</name>
    <dbReference type="NCBI Taxonomy" id="2763657"/>
    <lineage>
        <taxon>Bacteria</taxon>
        <taxon>Bacillati</taxon>
        <taxon>Bacillota</taxon>
        <taxon>Clostridia</taxon>
        <taxon>Eubacteriales</taxon>
        <taxon>Oscillospiraceae</taxon>
        <taxon>Congzhengia</taxon>
    </lineage>
</organism>
<dbReference type="Pfam" id="PF00005">
    <property type="entry name" value="ABC_tran"/>
    <property type="match status" value="2"/>
</dbReference>
<keyword evidence="1" id="KW-0677">Repeat</keyword>
<evidence type="ECO:0000256" key="1">
    <source>
        <dbReference type="ARBA" id="ARBA00022737"/>
    </source>
</evidence>
<gene>
    <name evidence="5" type="ORF">H8698_12145</name>
</gene>
<dbReference type="PROSITE" id="PS50893">
    <property type="entry name" value="ABC_TRANSPORTER_2"/>
    <property type="match status" value="1"/>
</dbReference>
<keyword evidence="2" id="KW-0547">Nucleotide-binding</keyword>
<accession>A0A926HZ30</accession>
<evidence type="ECO:0000313" key="5">
    <source>
        <dbReference type="EMBL" id="MBC8541729.1"/>
    </source>
</evidence>
<dbReference type="RefSeq" id="WP_249313744.1">
    <property type="nucleotide sequence ID" value="NZ_JACRSU010000005.1"/>
</dbReference>
<dbReference type="PANTHER" id="PTHR19211">
    <property type="entry name" value="ATP-BINDING TRANSPORT PROTEIN-RELATED"/>
    <property type="match status" value="1"/>
</dbReference>
<dbReference type="AlphaFoldDB" id="A0A926HZ30"/>
<dbReference type="InterPro" id="IPR003593">
    <property type="entry name" value="AAA+_ATPase"/>
</dbReference>
<dbReference type="GO" id="GO:0005524">
    <property type="term" value="F:ATP binding"/>
    <property type="evidence" value="ECO:0007669"/>
    <property type="project" value="UniProtKB-KW"/>
</dbReference>
<reference evidence="5" key="1">
    <citation type="submission" date="2020-08" db="EMBL/GenBank/DDBJ databases">
        <title>Genome public.</title>
        <authorList>
            <person name="Liu C."/>
            <person name="Sun Q."/>
        </authorList>
    </citation>
    <scope>NUCLEOTIDE SEQUENCE</scope>
    <source>
        <strain evidence="5">H8</strain>
    </source>
</reference>
<protein>
    <submittedName>
        <fullName evidence="5">ABC-F family ATP-binding cassette domain-containing protein</fullName>
    </submittedName>
</protein>
<evidence type="ECO:0000256" key="3">
    <source>
        <dbReference type="ARBA" id="ARBA00022840"/>
    </source>
</evidence>
<dbReference type="Proteomes" id="UP000611762">
    <property type="component" value="Unassembled WGS sequence"/>
</dbReference>
<evidence type="ECO:0000259" key="4">
    <source>
        <dbReference type="PROSITE" id="PS50893"/>
    </source>
</evidence>
<sequence>MLQIKNLTITHKKDLREIVNGFAFTLNQGDKAVIIGEEGNGKSTLLKLIYDERLVSDYAEFSGEIIKNNLVLGYLAQELETEESRKTVYEYLCSLPAFFDQTPKELADIAFLLGLKPAFFYSDQKINTLSGGETVKLQLAKILILKPDVLLLDEPSNDIDMDTLAWLEQFILESKIPVLFVSHDETLIERTANAVIHIEQIRRKTVSRWTVAKTSYAQYIEERTAKFSHQEQVAKKEQSDYEKQQERFLKIQSKVEHQQNAISRGDPHGGRLLKKKMKAVKSLEHRFSKEYENRTKLPESEEAIMASFSEQAFVPGGKTVLDFSLNELTAEKAVLAKNIRLFVSGNEKICITGKNGAGKTTLLKIIAGELLERTDIQAAYMPQNYDELLCGSLTPVAFLCKTGDKNEITKVRTFLGSVKFTADEMSHATSELSGGQKAKLYFLKMILDENNVLILDEPTRNFSPLSNPVIRDILKAFRGAIISVSHDRKFIREVCTSVYELTKDGLVKK</sequence>
<dbReference type="GO" id="GO:0016887">
    <property type="term" value="F:ATP hydrolysis activity"/>
    <property type="evidence" value="ECO:0007669"/>
    <property type="project" value="InterPro"/>
</dbReference>
<keyword evidence="3 5" id="KW-0067">ATP-binding</keyword>
<proteinExistence type="predicted"/>
<dbReference type="InterPro" id="IPR003439">
    <property type="entry name" value="ABC_transporter-like_ATP-bd"/>
</dbReference>